<dbReference type="EMBL" id="JABANM010023545">
    <property type="protein sequence ID" value="KAF4717696.1"/>
    <property type="molecule type" value="Genomic_DNA"/>
</dbReference>
<gene>
    <name evidence="2" type="ORF">FOZ62_005395</name>
</gene>
<sequence length="300" mass="32570">MPLTHRMRMSCEAGTKSKSWMSFIAVNIVLIQMIIPVCVDALDMHGTVTNPLQDPELRSLRLPAVVQSPPDCLPPGKGFQGENHCWYVLKGPHQFNGGALFASNNSGYTGFATLEMAVMLASNSSPVDVGVWADGKTIWLFNLPAGISVVVELSIPTFSKTGGYNYLTGKRLDFPVFLKANATVPDAGAVRAGGNGTAVAFVDMRDGMRLIPSLTHSMSELLATVRAEGKAGLLSSRVILYAALRPYDATFERWAYSAYISCNISTGGNQSYFEIWDMFEPFSVDSIMPLDPQASRDSIK</sequence>
<keyword evidence="1" id="KW-1133">Transmembrane helix</keyword>
<evidence type="ECO:0000313" key="2">
    <source>
        <dbReference type="EMBL" id="KAF4717696.1"/>
    </source>
</evidence>
<dbReference type="AlphaFoldDB" id="A0A7J6RCC5"/>
<feature type="transmembrane region" description="Helical" evidence="1">
    <location>
        <begin position="20"/>
        <end position="42"/>
    </location>
</feature>
<dbReference type="Proteomes" id="UP000574390">
    <property type="component" value="Unassembled WGS sequence"/>
</dbReference>
<protein>
    <submittedName>
        <fullName evidence="2">Uncharacterized protein</fullName>
    </submittedName>
</protein>
<evidence type="ECO:0000313" key="3">
    <source>
        <dbReference type="Proteomes" id="UP000574390"/>
    </source>
</evidence>
<proteinExistence type="predicted"/>
<accession>A0A7J6RCC5</accession>
<evidence type="ECO:0000256" key="1">
    <source>
        <dbReference type="SAM" id="Phobius"/>
    </source>
</evidence>
<name>A0A7J6RCC5_PEROL</name>
<keyword evidence="1" id="KW-0472">Membrane</keyword>
<keyword evidence="1" id="KW-0812">Transmembrane</keyword>
<reference evidence="2 3" key="1">
    <citation type="submission" date="2020-04" db="EMBL/GenBank/DDBJ databases">
        <title>Perkinsus olseni comparative genomics.</title>
        <authorList>
            <person name="Bogema D.R."/>
        </authorList>
    </citation>
    <scope>NUCLEOTIDE SEQUENCE [LARGE SCALE GENOMIC DNA]</scope>
    <source>
        <strain evidence="2">ATCC PRA-205</strain>
    </source>
</reference>
<organism evidence="2 3">
    <name type="scientific">Perkinsus olseni</name>
    <name type="common">Perkinsus atlanticus</name>
    <dbReference type="NCBI Taxonomy" id="32597"/>
    <lineage>
        <taxon>Eukaryota</taxon>
        <taxon>Sar</taxon>
        <taxon>Alveolata</taxon>
        <taxon>Perkinsozoa</taxon>
        <taxon>Perkinsea</taxon>
        <taxon>Perkinsida</taxon>
        <taxon>Perkinsidae</taxon>
        <taxon>Perkinsus</taxon>
    </lineage>
</organism>
<comment type="caution">
    <text evidence="2">The sequence shown here is derived from an EMBL/GenBank/DDBJ whole genome shotgun (WGS) entry which is preliminary data.</text>
</comment>